<dbReference type="AlphaFoldDB" id="A0A2I0WGU4"/>
<protein>
    <submittedName>
        <fullName evidence="3">Mitogen-activated protein kinase 3</fullName>
    </submittedName>
</protein>
<organism evidence="3 4">
    <name type="scientific">Dendrobium catenatum</name>
    <dbReference type="NCBI Taxonomy" id="906689"/>
    <lineage>
        <taxon>Eukaryota</taxon>
        <taxon>Viridiplantae</taxon>
        <taxon>Streptophyta</taxon>
        <taxon>Embryophyta</taxon>
        <taxon>Tracheophyta</taxon>
        <taxon>Spermatophyta</taxon>
        <taxon>Magnoliopsida</taxon>
        <taxon>Liliopsida</taxon>
        <taxon>Asparagales</taxon>
        <taxon>Orchidaceae</taxon>
        <taxon>Epidendroideae</taxon>
        <taxon>Malaxideae</taxon>
        <taxon>Dendrobiinae</taxon>
        <taxon>Dendrobium</taxon>
    </lineage>
</organism>
<keyword evidence="3" id="KW-0418">Kinase</keyword>
<dbReference type="GO" id="GO:0016301">
    <property type="term" value="F:kinase activity"/>
    <property type="evidence" value="ECO:0007669"/>
    <property type="project" value="UniProtKB-KW"/>
</dbReference>
<reference evidence="3 4" key="1">
    <citation type="journal article" date="2016" name="Sci. Rep.">
        <title>The Dendrobium catenatum Lindl. genome sequence provides insights into polysaccharide synthase, floral development and adaptive evolution.</title>
        <authorList>
            <person name="Zhang G.Q."/>
            <person name="Xu Q."/>
            <person name="Bian C."/>
            <person name="Tsai W.C."/>
            <person name="Yeh C.M."/>
            <person name="Liu K.W."/>
            <person name="Yoshida K."/>
            <person name="Zhang L.S."/>
            <person name="Chang S.B."/>
            <person name="Chen F."/>
            <person name="Shi Y."/>
            <person name="Su Y.Y."/>
            <person name="Zhang Y.Q."/>
            <person name="Chen L.J."/>
            <person name="Yin Y."/>
            <person name="Lin M."/>
            <person name="Huang H."/>
            <person name="Deng H."/>
            <person name="Wang Z.W."/>
            <person name="Zhu S.L."/>
            <person name="Zhao X."/>
            <person name="Deng C."/>
            <person name="Niu S.C."/>
            <person name="Huang J."/>
            <person name="Wang M."/>
            <person name="Liu G.H."/>
            <person name="Yang H.J."/>
            <person name="Xiao X.J."/>
            <person name="Hsiao Y.Y."/>
            <person name="Wu W.L."/>
            <person name="Chen Y.Y."/>
            <person name="Mitsuda N."/>
            <person name="Ohme-Takagi M."/>
            <person name="Luo Y.B."/>
            <person name="Van de Peer Y."/>
            <person name="Liu Z.J."/>
        </authorList>
    </citation>
    <scope>NUCLEOTIDE SEQUENCE [LARGE SCALE GENOMIC DNA]</scope>
    <source>
        <tissue evidence="3">The whole plant</tissue>
    </source>
</reference>
<gene>
    <name evidence="3" type="primary">MPK3</name>
    <name evidence="3" type="ORF">MA16_Dca005062</name>
</gene>
<dbReference type="SUPFAM" id="SSF56112">
    <property type="entry name" value="Protein kinase-like (PK-like)"/>
    <property type="match status" value="1"/>
</dbReference>
<evidence type="ECO:0000313" key="4">
    <source>
        <dbReference type="Proteomes" id="UP000233837"/>
    </source>
</evidence>
<dbReference type="EMBL" id="KZ502668">
    <property type="protein sequence ID" value="PKU74871.1"/>
    <property type="molecule type" value="Genomic_DNA"/>
</dbReference>
<dbReference type="InterPro" id="IPR011009">
    <property type="entry name" value="Kinase-like_dom_sf"/>
</dbReference>
<reference evidence="3 4" key="2">
    <citation type="journal article" date="2017" name="Nature">
        <title>The Apostasia genome and the evolution of orchids.</title>
        <authorList>
            <person name="Zhang G.Q."/>
            <person name="Liu K.W."/>
            <person name="Li Z."/>
            <person name="Lohaus R."/>
            <person name="Hsiao Y.Y."/>
            <person name="Niu S.C."/>
            <person name="Wang J.Y."/>
            <person name="Lin Y.C."/>
            <person name="Xu Q."/>
            <person name="Chen L.J."/>
            <person name="Yoshida K."/>
            <person name="Fujiwara S."/>
            <person name="Wang Z.W."/>
            <person name="Zhang Y.Q."/>
            <person name="Mitsuda N."/>
            <person name="Wang M."/>
            <person name="Liu G.H."/>
            <person name="Pecoraro L."/>
            <person name="Huang H.X."/>
            <person name="Xiao X.J."/>
            <person name="Lin M."/>
            <person name="Wu X.Y."/>
            <person name="Wu W.L."/>
            <person name="Chen Y.Y."/>
            <person name="Chang S.B."/>
            <person name="Sakamoto S."/>
            <person name="Ohme-Takagi M."/>
            <person name="Yagi M."/>
            <person name="Zeng S.J."/>
            <person name="Shen C.Y."/>
            <person name="Yeh C.M."/>
            <person name="Luo Y.B."/>
            <person name="Tsai W.C."/>
            <person name="Van de Peer Y."/>
            <person name="Liu Z.J."/>
        </authorList>
    </citation>
    <scope>NUCLEOTIDE SEQUENCE [LARGE SCALE GENOMIC DNA]</scope>
    <source>
        <tissue evidence="3">The whole plant</tissue>
    </source>
</reference>
<dbReference type="Gene3D" id="1.10.510.10">
    <property type="entry name" value="Transferase(Phosphotransferase) domain 1"/>
    <property type="match status" value="1"/>
</dbReference>
<evidence type="ECO:0000256" key="2">
    <source>
        <dbReference type="ARBA" id="ARBA00022840"/>
    </source>
</evidence>
<dbReference type="PANTHER" id="PTHR24055">
    <property type="entry name" value="MITOGEN-ACTIVATED PROTEIN KINASE"/>
    <property type="match status" value="1"/>
</dbReference>
<accession>A0A2I0WGU4</accession>
<keyword evidence="4" id="KW-1185">Reference proteome</keyword>
<name>A0A2I0WGU4_9ASPA</name>
<proteinExistence type="predicted"/>
<keyword evidence="2" id="KW-0067">ATP-binding</keyword>
<dbReference type="GO" id="GO:0005524">
    <property type="term" value="F:ATP binding"/>
    <property type="evidence" value="ECO:0007669"/>
    <property type="project" value="UniProtKB-KW"/>
</dbReference>
<sequence length="88" mass="10891">MRRFQPRKLLMYLKSCRCASNIEEVKRFHHLHHENVIALKDIMMPPHKTFRDIYLVYEHMDTYLHQIIKSPQALSNKHYQYFLFQLMQ</sequence>
<keyword evidence="3" id="KW-0808">Transferase</keyword>
<dbReference type="Proteomes" id="UP000233837">
    <property type="component" value="Unassembled WGS sequence"/>
</dbReference>
<dbReference type="Gene3D" id="3.30.200.20">
    <property type="entry name" value="Phosphorylase Kinase, domain 1"/>
    <property type="match status" value="1"/>
</dbReference>
<evidence type="ECO:0000256" key="1">
    <source>
        <dbReference type="ARBA" id="ARBA00022741"/>
    </source>
</evidence>
<dbReference type="InterPro" id="IPR050117">
    <property type="entry name" value="MAPK"/>
</dbReference>
<evidence type="ECO:0000313" key="3">
    <source>
        <dbReference type="EMBL" id="PKU74871.1"/>
    </source>
</evidence>
<dbReference type="STRING" id="906689.A0A2I0WGU4"/>
<keyword evidence="1" id="KW-0547">Nucleotide-binding</keyword>